<evidence type="ECO:0000313" key="1">
    <source>
        <dbReference type="EMBL" id="KAK7496791.1"/>
    </source>
</evidence>
<proteinExistence type="predicted"/>
<dbReference type="AlphaFoldDB" id="A0ABD0LBV6"/>
<reference evidence="1 2" key="1">
    <citation type="journal article" date="2023" name="Sci. Data">
        <title>Genome assembly of the Korean intertidal mud-creeper Batillaria attramentaria.</title>
        <authorList>
            <person name="Patra A.K."/>
            <person name="Ho P.T."/>
            <person name="Jun S."/>
            <person name="Lee S.J."/>
            <person name="Kim Y."/>
            <person name="Won Y.J."/>
        </authorList>
    </citation>
    <scope>NUCLEOTIDE SEQUENCE [LARGE SCALE GENOMIC DNA]</scope>
    <source>
        <strain evidence="1">Wonlab-2016</strain>
    </source>
</reference>
<evidence type="ECO:0000313" key="2">
    <source>
        <dbReference type="Proteomes" id="UP001519460"/>
    </source>
</evidence>
<keyword evidence="2" id="KW-1185">Reference proteome</keyword>
<gene>
    <name evidence="1" type="ORF">BaRGS_00012000</name>
</gene>
<protein>
    <submittedName>
        <fullName evidence="1">Uncharacterized protein</fullName>
    </submittedName>
</protein>
<feature type="non-terminal residue" evidence="1">
    <location>
        <position position="1"/>
    </location>
</feature>
<accession>A0ABD0LBV6</accession>
<organism evidence="1 2">
    <name type="scientific">Batillaria attramentaria</name>
    <dbReference type="NCBI Taxonomy" id="370345"/>
    <lineage>
        <taxon>Eukaryota</taxon>
        <taxon>Metazoa</taxon>
        <taxon>Spiralia</taxon>
        <taxon>Lophotrochozoa</taxon>
        <taxon>Mollusca</taxon>
        <taxon>Gastropoda</taxon>
        <taxon>Caenogastropoda</taxon>
        <taxon>Sorbeoconcha</taxon>
        <taxon>Cerithioidea</taxon>
        <taxon>Batillariidae</taxon>
        <taxon>Batillaria</taxon>
    </lineage>
</organism>
<sequence length="96" mass="10499">SVPKRRVTPTSAVSARLIGHVNHGSLLDAGWPLGCPGNAAVSWRVPFNVSMLWIRGSNVSSKDILLSINTRGLRVRCDHEIQKQTPDTCCVKHVTQ</sequence>
<name>A0ABD0LBV6_9CAEN</name>
<comment type="caution">
    <text evidence="1">The sequence shown here is derived from an EMBL/GenBank/DDBJ whole genome shotgun (WGS) entry which is preliminary data.</text>
</comment>
<dbReference type="EMBL" id="JACVVK020000064">
    <property type="protein sequence ID" value="KAK7496791.1"/>
    <property type="molecule type" value="Genomic_DNA"/>
</dbReference>
<dbReference type="Proteomes" id="UP001519460">
    <property type="component" value="Unassembled WGS sequence"/>
</dbReference>